<evidence type="ECO:0000313" key="3">
    <source>
        <dbReference type="EMBL" id="MFC3883385.1"/>
    </source>
</evidence>
<feature type="domain" description="Gamma-glutamylcyclotransferase AIG2-like" evidence="2">
    <location>
        <begin position="4"/>
        <end position="118"/>
    </location>
</feature>
<reference evidence="4" key="1">
    <citation type="journal article" date="2019" name="Int. J. Syst. Evol. Microbiol.">
        <title>The Global Catalogue of Microorganisms (GCM) 10K type strain sequencing project: providing services to taxonomists for standard genome sequencing and annotation.</title>
        <authorList>
            <consortium name="The Broad Institute Genomics Platform"/>
            <consortium name="The Broad Institute Genome Sequencing Center for Infectious Disease"/>
            <person name="Wu L."/>
            <person name="Ma J."/>
        </authorList>
    </citation>
    <scope>NUCLEOTIDE SEQUENCE [LARGE SCALE GENOMIC DNA]</scope>
    <source>
        <strain evidence="4">CCUG 61889</strain>
    </source>
</reference>
<dbReference type="InterPro" id="IPR009288">
    <property type="entry name" value="AIG2-like_dom"/>
</dbReference>
<dbReference type="PANTHER" id="PTHR12935:SF0">
    <property type="entry name" value="GAMMA-GLUTAMYLCYCLOTRANSFERASE"/>
    <property type="match status" value="1"/>
</dbReference>
<dbReference type="Proteomes" id="UP001595752">
    <property type="component" value="Unassembled WGS sequence"/>
</dbReference>
<dbReference type="InterPro" id="IPR013024">
    <property type="entry name" value="GGCT-like"/>
</dbReference>
<evidence type="ECO:0000313" key="4">
    <source>
        <dbReference type="Proteomes" id="UP001595752"/>
    </source>
</evidence>
<name>A0ABV8B0M8_9BACI</name>
<dbReference type="PANTHER" id="PTHR12935">
    <property type="entry name" value="GAMMA-GLUTAMYLCYCLOTRANSFERASE"/>
    <property type="match status" value="1"/>
</dbReference>
<evidence type="ECO:0000259" key="2">
    <source>
        <dbReference type="Pfam" id="PF06094"/>
    </source>
</evidence>
<dbReference type="InterPro" id="IPR017939">
    <property type="entry name" value="G-Glutamylcylcotransferase"/>
</dbReference>
<dbReference type="RefSeq" id="WP_377913793.1">
    <property type="nucleotide sequence ID" value="NZ_JBHRZT010000026.1"/>
</dbReference>
<sequence length="282" mass="31981">MTVVFVYGTLRQGEENHFLLKDAACLARQARTKGRLYDTKLGYPAVEAGDDGWVYGELYEVTGEQFSKLDELEGYEEGYYDRIVQTVYTDRGEMEAWVYIAGDNKELLKELIPNGDWCVHRLYDNCKDVYYFAYGSCMDMERFELAGVASHFQQMVGLAKLPDHKVRFTHLLHDGSRADIVEEDGVVEGKLYRLPLEAIEYLYKREGVGSGHYRPAVVSVEHNGRLVDRVLTFIVVNKGEEAAPPDHYATEILRGGANVLSDDYLDELKKHITSLPGACRTS</sequence>
<keyword evidence="4" id="KW-1185">Reference proteome</keyword>
<gene>
    <name evidence="3" type="ORF">ACFOU2_07560</name>
</gene>
<comment type="caution">
    <text evidence="3">The sequence shown here is derived from an EMBL/GenBank/DDBJ whole genome shotgun (WGS) entry which is preliminary data.</text>
</comment>
<dbReference type="EMBL" id="JBHRZT010000026">
    <property type="protein sequence ID" value="MFC3883385.1"/>
    <property type="molecule type" value="Genomic_DNA"/>
</dbReference>
<organism evidence="3 4">
    <name type="scientific">Bacillus songklensis</name>
    <dbReference type="NCBI Taxonomy" id="1069116"/>
    <lineage>
        <taxon>Bacteria</taxon>
        <taxon>Bacillati</taxon>
        <taxon>Bacillota</taxon>
        <taxon>Bacilli</taxon>
        <taxon>Bacillales</taxon>
        <taxon>Bacillaceae</taxon>
        <taxon>Bacillus</taxon>
    </lineage>
</organism>
<evidence type="ECO:0000256" key="1">
    <source>
        <dbReference type="ARBA" id="ARBA00023239"/>
    </source>
</evidence>
<keyword evidence="1" id="KW-0456">Lyase</keyword>
<proteinExistence type="predicted"/>
<dbReference type="CDD" id="cd06661">
    <property type="entry name" value="GGCT_like"/>
    <property type="match status" value="2"/>
</dbReference>
<protein>
    <submittedName>
        <fullName evidence="3">Gamma-glutamylcyclotransferase</fullName>
    </submittedName>
</protein>
<dbReference type="Pfam" id="PF13772">
    <property type="entry name" value="AIG2_2"/>
    <property type="match status" value="1"/>
</dbReference>
<dbReference type="Pfam" id="PF06094">
    <property type="entry name" value="GGACT"/>
    <property type="match status" value="1"/>
</dbReference>
<dbReference type="Gene3D" id="3.10.490.10">
    <property type="entry name" value="Gamma-glutamyl cyclotransferase-like"/>
    <property type="match status" value="2"/>
</dbReference>
<dbReference type="SUPFAM" id="SSF110857">
    <property type="entry name" value="Gamma-glutamyl cyclotransferase-like"/>
    <property type="match status" value="2"/>
</dbReference>
<accession>A0ABV8B0M8</accession>
<dbReference type="InterPro" id="IPR036568">
    <property type="entry name" value="GGCT-like_sf"/>
</dbReference>